<protein>
    <submittedName>
        <fullName evidence="1">Uncharacterized protein</fullName>
    </submittedName>
</protein>
<keyword evidence="2" id="KW-1185">Reference proteome</keyword>
<proteinExistence type="predicted"/>
<comment type="caution">
    <text evidence="1">The sequence shown here is derived from an EMBL/GenBank/DDBJ whole genome shotgun (WGS) entry which is preliminary data.</text>
</comment>
<dbReference type="AlphaFoldDB" id="A0A4U0XTA9"/>
<gene>
    <name evidence="1" type="ORF">B0A55_09239</name>
</gene>
<name>A0A4U0XTA9_9PEZI</name>
<organism evidence="1 2">
    <name type="scientific">Friedmanniomyces simplex</name>
    <dbReference type="NCBI Taxonomy" id="329884"/>
    <lineage>
        <taxon>Eukaryota</taxon>
        <taxon>Fungi</taxon>
        <taxon>Dikarya</taxon>
        <taxon>Ascomycota</taxon>
        <taxon>Pezizomycotina</taxon>
        <taxon>Dothideomycetes</taxon>
        <taxon>Dothideomycetidae</taxon>
        <taxon>Mycosphaerellales</taxon>
        <taxon>Teratosphaeriaceae</taxon>
        <taxon>Friedmanniomyces</taxon>
    </lineage>
</organism>
<dbReference type="EMBL" id="NAJQ01000101">
    <property type="protein sequence ID" value="TKA78938.1"/>
    <property type="molecule type" value="Genomic_DNA"/>
</dbReference>
<accession>A0A4U0XTA9</accession>
<reference evidence="1 2" key="1">
    <citation type="submission" date="2017-03" db="EMBL/GenBank/DDBJ databases">
        <title>Genomes of endolithic fungi from Antarctica.</title>
        <authorList>
            <person name="Coleine C."/>
            <person name="Masonjones S."/>
            <person name="Stajich J.E."/>
        </authorList>
    </citation>
    <scope>NUCLEOTIDE SEQUENCE [LARGE SCALE GENOMIC DNA]</scope>
    <source>
        <strain evidence="1 2">CCFEE 5184</strain>
    </source>
</reference>
<dbReference type="Proteomes" id="UP000309340">
    <property type="component" value="Unassembled WGS sequence"/>
</dbReference>
<evidence type="ECO:0000313" key="1">
    <source>
        <dbReference type="EMBL" id="TKA78938.1"/>
    </source>
</evidence>
<sequence>MEPQTVDLEDYNIMIDVSFYSWPGQVISRDRVNDIFEVEWQLSIVRTELVEYGFCNGRRLNEYVESCGPLKERPGWTAVVWQKTWHRYAALTRRYPEIIGEWEKLERRAGTAELPIVTDNN</sequence>
<evidence type="ECO:0000313" key="2">
    <source>
        <dbReference type="Proteomes" id="UP000309340"/>
    </source>
</evidence>